<dbReference type="OrthoDB" id="5459421at2"/>
<evidence type="ECO:0000259" key="1">
    <source>
        <dbReference type="Pfam" id="PF21866"/>
    </source>
</evidence>
<dbReference type="RefSeq" id="WP_073477004.1">
    <property type="nucleotide sequence ID" value="NZ_FQZU01000019.1"/>
</dbReference>
<feature type="domain" description="DUF6915" evidence="1">
    <location>
        <begin position="1"/>
        <end position="66"/>
    </location>
</feature>
<protein>
    <recommendedName>
        <fullName evidence="1">DUF6915 domain-containing protein</fullName>
    </recommendedName>
</protein>
<dbReference type="InterPro" id="IPR054061">
    <property type="entry name" value="DUF6915"/>
</dbReference>
<reference evidence="3" key="1">
    <citation type="submission" date="2016-11" db="EMBL/GenBank/DDBJ databases">
        <authorList>
            <person name="Varghese N."/>
            <person name="Submissions S."/>
        </authorList>
    </citation>
    <scope>NUCLEOTIDE SEQUENCE [LARGE SCALE GENOMIC DNA]</scope>
    <source>
        <strain evidence="3">DSM 16219</strain>
    </source>
</reference>
<evidence type="ECO:0000313" key="3">
    <source>
        <dbReference type="Proteomes" id="UP000183994"/>
    </source>
</evidence>
<dbReference type="AlphaFoldDB" id="A0A1M6Q7P5"/>
<accession>A0A1M6Q7P5</accession>
<sequence>MKCSDHCAESIKLFGKPFEEVHLWLDEFAGSPEYGMRHRKVRHHEQGIQKAIRLFGEEAGLVARQHIISDLKEEGWTENDPFPKDEADYVRMGLF</sequence>
<dbReference type="Pfam" id="PF21866">
    <property type="entry name" value="DUF6915"/>
    <property type="match status" value="1"/>
</dbReference>
<dbReference type="Proteomes" id="UP000183994">
    <property type="component" value="Unassembled WGS sequence"/>
</dbReference>
<evidence type="ECO:0000313" key="2">
    <source>
        <dbReference type="EMBL" id="SHK16314.1"/>
    </source>
</evidence>
<gene>
    <name evidence="2" type="ORF">SAMN02745216_02989</name>
</gene>
<keyword evidence="3" id="KW-1185">Reference proteome</keyword>
<dbReference type="STRING" id="1121393.SAMN02745216_02989"/>
<dbReference type="EMBL" id="FQZU01000019">
    <property type="protein sequence ID" value="SHK16314.1"/>
    <property type="molecule type" value="Genomic_DNA"/>
</dbReference>
<proteinExistence type="predicted"/>
<name>A0A1M6Q7P5_9BACT</name>
<organism evidence="2 3">
    <name type="scientific">Desulfatibacillum alkenivorans DSM 16219</name>
    <dbReference type="NCBI Taxonomy" id="1121393"/>
    <lineage>
        <taxon>Bacteria</taxon>
        <taxon>Pseudomonadati</taxon>
        <taxon>Thermodesulfobacteriota</taxon>
        <taxon>Desulfobacteria</taxon>
        <taxon>Desulfobacterales</taxon>
        <taxon>Desulfatibacillaceae</taxon>
        <taxon>Desulfatibacillum</taxon>
    </lineage>
</organism>